<gene>
    <name evidence="2" type="ORF">M5S25_09115</name>
</gene>
<feature type="chain" id="PRO_5047456488" evidence="1">
    <location>
        <begin position="19"/>
        <end position="124"/>
    </location>
</feature>
<keyword evidence="3" id="KW-1185">Reference proteome</keyword>
<evidence type="ECO:0000313" key="2">
    <source>
        <dbReference type="EMBL" id="MEE6113347.1"/>
    </source>
</evidence>
<organism evidence="2 3">
    <name type="scientific">Avibacterium paragallinarum</name>
    <name type="common">Haemophilus gallinarum</name>
    <dbReference type="NCBI Taxonomy" id="728"/>
    <lineage>
        <taxon>Bacteria</taxon>
        <taxon>Pseudomonadati</taxon>
        <taxon>Pseudomonadota</taxon>
        <taxon>Gammaproteobacteria</taxon>
        <taxon>Pasteurellales</taxon>
        <taxon>Pasteurellaceae</taxon>
        <taxon>Avibacterium</taxon>
    </lineage>
</organism>
<comment type="caution">
    <text evidence="2">The sequence shown here is derived from an EMBL/GenBank/DDBJ whole genome shotgun (WGS) entry which is preliminary data.</text>
</comment>
<keyword evidence="1" id="KW-0732">Signal</keyword>
<evidence type="ECO:0000256" key="1">
    <source>
        <dbReference type="SAM" id="SignalP"/>
    </source>
</evidence>
<sequence>MKKNILLIISLFSSLTMASECDRIFEEIAFFKPVQDMCFVYSDLPMYQIQIENEQIFAESIELKCGKSYTDEQLNSAYNQAKERVYNRIIELVGDDVTEKEFCQKVATEYYEIQKKYIKYPTKF</sequence>
<reference evidence="2 3" key="1">
    <citation type="journal article" date="2022" name="Front. Microbiol.">
        <title>Commensal bacteria contribute to the growth of multidrug-resistant Avibacterium paragallinarum in chickens.</title>
        <authorList>
            <person name="Zhu J."/>
            <person name="Chen Y."/>
            <person name="Wu Y."/>
            <person name="Wang Y."/>
            <person name="Zhu K."/>
        </authorList>
    </citation>
    <scope>NUCLEOTIDE SEQUENCE [LARGE SCALE GENOMIC DNA]</scope>
    <source>
        <strain evidence="2 3">AV12</strain>
    </source>
</reference>
<dbReference type="Proteomes" id="UP001352533">
    <property type="component" value="Unassembled WGS sequence"/>
</dbReference>
<dbReference type="RefSeq" id="WP_194751751.1">
    <property type="nucleotide sequence ID" value="NZ_JACEWB010000020.1"/>
</dbReference>
<accession>A0ABU7QS16</accession>
<dbReference type="EMBL" id="JAMDKS010000020">
    <property type="protein sequence ID" value="MEE6113347.1"/>
    <property type="molecule type" value="Genomic_DNA"/>
</dbReference>
<protein>
    <submittedName>
        <fullName evidence="2">Uncharacterized protein</fullName>
    </submittedName>
</protein>
<proteinExistence type="predicted"/>
<feature type="signal peptide" evidence="1">
    <location>
        <begin position="1"/>
        <end position="18"/>
    </location>
</feature>
<name>A0ABU7QS16_AVIPA</name>
<evidence type="ECO:0000313" key="3">
    <source>
        <dbReference type="Proteomes" id="UP001352533"/>
    </source>
</evidence>